<protein>
    <recommendedName>
        <fullName evidence="3">DUF11 domain-containing protein</fullName>
    </recommendedName>
</protein>
<dbReference type="PROSITE" id="PS00330">
    <property type="entry name" value="HEMOLYSIN_CALCIUM"/>
    <property type="match status" value="1"/>
</dbReference>
<dbReference type="GO" id="GO:0005509">
    <property type="term" value="F:calcium ion binding"/>
    <property type="evidence" value="ECO:0007669"/>
    <property type="project" value="InterPro"/>
</dbReference>
<dbReference type="InterPro" id="IPR051172">
    <property type="entry name" value="Chlamydia_OmcB"/>
</dbReference>
<sequence>MRHWVRRAALPALVGMSASLAGPVLPSAAAAVSPDIVINQVHEGAPNPRNSGSVVEADLAVDKGDSDDPVLPGGNLTYTITVTNNGPDVAEDAELTDTLPAGTTFVSLSSPAGWTATTPPVGTTGTVSATADSLAVGTATFTLVVAVDAAATGQLSNTAKVASATADPDPDSNTSTETTQIGQPSANLAIRKTDAPDPVTAGGLLTYTIEVGNSGPNAAQNVVFTDDIPANTTFVSFSSPAGWTASTPPVGGTGTVTATRSSLATGTATFTLVVTVNPAATGMITNSSGITSATHDPNTADNADSEDTRIAPAGPVCTITGTQRSDVLNGTPGNDVICGLGGSDIINGLGGDDTIYGGPGRDFVSGGNGSDTVYGEDGDDILSVGDRVRGNDTVDGGPGFDLCGADPLDGVLSCP</sequence>
<evidence type="ECO:0000259" key="3">
    <source>
        <dbReference type="Pfam" id="PF01345"/>
    </source>
</evidence>
<dbReference type="InterPro" id="IPR011049">
    <property type="entry name" value="Serralysin-like_metalloprot_C"/>
</dbReference>
<dbReference type="RefSeq" id="WP_203745265.1">
    <property type="nucleotide sequence ID" value="NZ_BONF01000011.1"/>
</dbReference>
<feature type="region of interest" description="Disordered" evidence="1">
    <location>
        <begin position="158"/>
        <end position="182"/>
    </location>
</feature>
<name>A0A8J3NIQ3_9ACTN</name>
<dbReference type="PANTHER" id="PTHR34819">
    <property type="entry name" value="LARGE CYSTEINE-RICH PERIPLASMIC PROTEIN OMCB"/>
    <property type="match status" value="1"/>
</dbReference>
<feature type="domain" description="DUF11" evidence="3">
    <location>
        <begin position="188"/>
        <end position="305"/>
    </location>
</feature>
<dbReference type="NCBIfam" id="TIGR01451">
    <property type="entry name" value="B_ant_repeat"/>
    <property type="match status" value="2"/>
</dbReference>
<dbReference type="InterPro" id="IPR018511">
    <property type="entry name" value="Hemolysin-typ_Ca-bd_CS"/>
</dbReference>
<evidence type="ECO:0000256" key="2">
    <source>
        <dbReference type="SAM" id="SignalP"/>
    </source>
</evidence>
<proteinExistence type="predicted"/>
<evidence type="ECO:0000256" key="1">
    <source>
        <dbReference type="SAM" id="MobiDB-lite"/>
    </source>
</evidence>
<dbReference type="AlphaFoldDB" id="A0A8J3NIQ3"/>
<reference evidence="4 5" key="1">
    <citation type="submission" date="2021-01" db="EMBL/GenBank/DDBJ databases">
        <title>Whole genome shotgun sequence of Catellatospora bangladeshensis NBRC 107357.</title>
        <authorList>
            <person name="Komaki H."/>
            <person name="Tamura T."/>
        </authorList>
    </citation>
    <scope>NUCLEOTIDE SEQUENCE [LARGE SCALE GENOMIC DNA]</scope>
    <source>
        <strain evidence="4 5">NBRC 107357</strain>
    </source>
</reference>
<organism evidence="4 5">
    <name type="scientific">Catellatospora bangladeshensis</name>
    <dbReference type="NCBI Taxonomy" id="310355"/>
    <lineage>
        <taxon>Bacteria</taxon>
        <taxon>Bacillati</taxon>
        <taxon>Actinomycetota</taxon>
        <taxon>Actinomycetes</taxon>
        <taxon>Micromonosporales</taxon>
        <taxon>Micromonosporaceae</taxon>
        <taxon>Catellatospora</taxon>
    </lineage>
</organism>
<dbReference type="SUPFAM" id="SSF51120">
    <property type="entry name" value="beta-Roll"/>
    <property type="match status" value="1"/>
</dbReference>
<feature type="chain" id="PRO_5039637266" description="DUF11 domain-containing protein" evidence="2">
    <location>
        <begin position="22"/>
        <end position="415"/>
    </location>
</feature>
<comment type="caution">
    <text evidence="4">The sequence shown here is derived from an EMBL/GenBank/DDBJ whole genome shotgun (WGS) entry which is preliminary data.</text>
</comment>
<feature type="compositionally biased region" description="Polar residues" evidence="1">
    <location>
        <begin position="287"/>
        <end position="302"/>
    </location>
</feature>
<dbReference type="PANTHER" id="PTHR34819:SF3">
    <property type="entry name" value="CELL SURFACE PROTEIN"/>
    <property type="match status" value="1"/>
</dbReference>
<feature type="compositionally biased region" description="Polar residues" evidence="1">
    <location>
        <begin position="171"/>
        <end position="182"/>
    </location>
</feature>
<dbReference type="Proteomes" id="UP000601223">
    <property type="component" value="Unassembled WGS sequence"/>
</dbReference>
<dbReference type="InterPro" id="IPR001343">
    <property type="entry name" value="Hemolysn_Ca-bd"/>
</dbReference>
<feature type="region of interest" description="Disordered" evidence="1">
    <location>
        <begin position="287"/>
        <end position="312"/>
    </location>
</feature>
<dbReference type="EMBL" id="BONF01000011">
    <property type="protein sequence ID" value="GIF81088.1"/>
    <property type="molecule type" value="Genomic_DNA"/>
</dbReference>
<dbReference type="InterPro" id="IPR047589">
    <property type="entry name" value="DUF11_rpt"/>
</dbReference>
<evidence type="ECO:0000313" key="4">
    <source>
        <dbReference type="EMBL" id="GIF81088.1"/>
    </source>
</evidence>
<dbReference type="Pfam" id="PF00353">
    <property type="entry name" value="HemolysinCabind"/>
    <property type="match status" value="3"/>
</dbReference>
<feature type="signal peptide" evidence="2">
    <location>
        <begin position="1"/>
        <end position="21"/>
    </location>
</feature>
<keyword evidence="5" id="KW-1185">Reference proteome</keyword>
<gene>
    <name evidence="4" type="ORF">Cba03nite_24370</name>
</gene>
<feature type="domain" description="DUF11" evidence="3">
    <location>
        <begin position="58"/>
        <end position="178"/>
    </location>
</feature>
<accession>A0A8J3NIQ3</accession>
<dbReference type="Gene3D" id="2.150.10.10">
    <property type="entry name" value="Serralysin-like metalloprotease, C-terminal"/>
    <property type="match status" value="1"/>
</dbReference>
<dbReference type="PRINTS" id="PR00313">
    <property type="entry name" value="CABNDNGRPT"/>
</dbReference>
<keyword evidence="2" id="KW-0732">Signal</keyword>
<evidence type="ECO:0000313" key="5">
    <source>
        <dbReference type="Proteomes" id="UP000601223"/>
    </source>
</evidence>
<dbReference type="Pfam" id="PF01345">
    <property type="entry name" value="DUF11"/>
    <property type="match status" value="2"/>
</dbReference>
<dbReference type="InterPro" id="IPR001434">
    <property type="entry name" value="OmcB-like_DUF11"/>
</dbReference>